<dbReference type="Proteomes" id="UP000886845">
    <property type="component" value="Unassembled WGS sequence"/>
</dbReference>
<reference evidence="1" key="2">
    <citation type="journal article" date="2021" name="PeerJ">
        <title>Extensive microbial diversity within the chicken gut microbiome revealed by metagenomics and culture.</title>
        <authorList>
            <person name="Gilroy R."/>
            <person name="Ravi A."/>
            <person name="Getino M."/>
            <person name="Pursley I."/>
            <person name="Horton D.L."/>
            <person name="Alikhan N.F."/>
            <person name="Baker D."/>
            <person name="Gharbi K."/>
            <person name="Hall N."/>
            <person name="Watson M."/>
            <person name="Adriaenssens E.M."/>
            <person name="Foster-Nyarko E."/>
            <person name="Jarju S."/>
            <person name="Secka A."/>
            <person name="Antonio M."/>
            <person name="Oren A."/>
            <person name="Chaudhuri R.R."/>
            <person name="La Ragione R."/>
            <person name="Hildebrand F."/>
            <person name="Pallen M.J."/>
        </authorList>
    </citation>
    <scope>NUCLEOTIDE SEQUENCE</scope>
    <source>
        <strain evidence="1">35461</strain>
    </source>
</reference>
<accession>A0A9D1NLX7</accession>
<feature type="non-terminal residue" evidence="1">
    <location>
        <position position="1"/>
    </location>
</feature>
<proteinExistence type="predicted"/>
<sequence>APFWSAEAGALALMKGAPAEAIGHLDAADNGFNDVARRYRGAGALDSAAATLTNDCALPYAPEGLDRVFANLYKALAYGAVGDAGAMRVELNRARQRQYEWFHRCSEAIAEAPAEGLSQDEAKWVRAHVAGEAAQTARLDAATAAAASAEGAQAVRLFGNLRGFGNAYAAHVAGVARWCAGDASRNDLAMAAALAPGNAAAQADLAAEKAGRRPQGRVWVYVEDGLAPWRVETAETFTYPSIAGRLQGIGTVSFAVPRLRKRAAAAAAYSANGVALQPLLDVDALAEDQFDRAWPGILTRQIVRTLTRVAAHEGGQAAIYAAARGNDNEWAGLLAALGYSALVAAWDVSTNEADLRCADLLPKTVWMGALPRPADGVVRVAPAGGREVAVRLRGTGNALVWVRRPTAAGPATVMTIDLDAKGAEP</sequence>
<name>A0A9D1NLX7_9BACT</name>
<organism evidence="1 2">
    <name type="scientific">Candidatus Spyradenecus faecavium</name>
    <dbReference type="NCBI Taxonomy" id="2840947"/>
    <lineage>
        <taxon>Bacteria</taxon>
        <taxon>Pseudomonadati</taxon>
        <taxon>Lentisphaerota</taxon>
        <taxon>Lentisphaeria</taxon>
        <taxon>Lentisphaerales</taxon>
        <taxon>Lentisphaeraceae</taxon>
        <taxon>Lentisphaeraceae incertae sedis</taxon>
        <taxon>Candidatus Spyradenecus</taxon>
    </lineage>
</organism>
<comment type="caution">
    <text evidence="1">The sequence shown here is derived from an EMBL/GenBank/DDBJ whole genome shotgun (WGS) entry which is preliminary data.</text>
</comment>
<evidence type="ECO:0000313" key="1">
    <source>
        <dbReference type="EMBL" id="HIV08553.1"/>
    </source>
</evidence>
<reference evidence="1" key="1">
    <citation type="submission" date="2020-10" db="EMBL/GenBank/DDBJ databases">
        <authorList>
            <person name="Gilroy R."/>
        </authorList>
    </citation>
    <scope>NUCLEOTIDE SEQUENCE</scope>
    <source>
        <strain evidence="1">35461</strain>
    </source>
</reference>
<dbReference type="EMBL" id="DVOR01000010">
    <property type="protein sequence ID" value="HIV08553.1"/>
    <property type="molecule type" value="Genomic_DNA"/>
</dbReference>
<dbReference type="AlphaFoldDB" id="A0A9D1NLX7"/>
<gene>
    <name evidence="1" type="ORF">IAC79_00360</name>
</gene>
<evidence type="ECO:0000313" key="2">
    <source>
        <dbReference type="Proteomes" id="UP000886845"/>
    </source>
</evidence>
<protein>
    <submittedName>
        <fullName evidence="1">Uncharacterized protein</fullName>
    </submittedName>
</protein>